<keyword evidence="2" id="KW-1185">Reference proteome</keyword>
<protein>
    <submittedName>
        <fullName evidence="1">Uncharacterized protein</fullName>
    </submittedName>
</protein>
<sequence>MNTRDHVLYVKEKVLYLNPFGASPGEVKCRSVTRPQRLAVFHHRPPPTVMAPHVGYLFASWLSRSFRGGGGVPAGNSLQHP</sequence>
<evidence type="ECO:0000313" key="1">
    <source>
        <dbReference type="EMBL" id="CAL1581514.1"/>
    </source>
</evidence>
<evidence type="ECO:0000313" key="2">
    <source>
        <dbReference type="Proteomes" id="UP001497482"/>
    </source>
</evidence>
<accession>A0AAV2K210</accession>
<organism evidence="1 2">
    <name type="scientific">Knipowitschia caucasica</name>
    <name type="common">Caucasian dwarf goby</name>
    <name type="synonym">Pomatoschistus caucasicus</name>
    <dbReference type="NCBI Taxonomy" id="637954"/>
    <lineage>
        <taxon>Eukaryota</taxon>
        <taxon>Metazoa</taxon>
        <taxon>Chordata</taxon>
        <taxon>Craniata</taxon>
        <taxon>Vertebrata</taxon>
        <taxon>Euteleostomi</taxon>
        <taxon>Actinopterygii</taxon>
        <taxon>Neopterygii</taxon>
        <taxon>Teleostei</taxon>
        <taxon>Neoteleostei</taxon>
        <taxon>Acanthomorphata</taxon>
        <taxon>Gobiaria</taxon>
        <taxon>Gobiiformes</taxon>
        <taxon>Gobioidei</taxon>
        <taxon>Gobiidae</taxon>
        <taxon>Gobiinae</taxon>
        <taxon>Knipowitschia</taxon>
    </lineage>
</organism>
<dbReference type="Proteomes" id="UP001497482">
    <property type="component" value="Chromosome 15"/>
</dbReference>
<dbReference type="AlphaFoldDB" id="A0AAV2K210"/>
<proteinExistence type="predicted"/>
<dbReference type="EMBL" id="OZ035837">
    <property type="protein sequence ID" value="CAL1581514.1"/>
    <property type="molecule type" value="Genomic_DNA"/>
</dbReference>
<name>A0AAV2K210_KNICA</name>
<gene>
    <name evidence="1" type="ORF">KC01_LOCUS12269</name>
</gene>
<reference evidence="1 2" key="1">
    <citation type="submission" date="2024-04" db="EMBL/GenBank/DDBJ databases">
        <authorList>
            <person name="Waldvogel A.-M."/>
            <person name="Schoenle A."/>
        </authorList>
    </citation>
    <scope>NUCLEOTIDE SEQUENCE [LARGE SCALE GENOMIC DNA]</scope>
</reference>